<protein>
    <submittedName>
        <fullName evidence="1">Uncharacterized protein</fullName>
    </submittedName>
</protein>
<evidence type="ECO:0000313" key="1">
    <source>
        <dbReference type="EMBL" id="JAD20352.1"/>
    </source>
</evidence>
<accession>A0A0A8YAD5</accession>
<reference evidence="1" key="1">
    <citation type="submission" date="2014-09" db="EMBL/GenBank/DDBJ databases">
        <authorList>
            <person name="Magalhaes I.L.F."/>
            <person name="Oliveira U."/>
            <person name="Santos F.R."/>
            <person name="Vidigal T.H.D.A."/>
            <person name="Brescovit A.D."/>
            <person name="Santos A.J."/>
        </authorList>
    </citation>
    <scope>NUCLEOTIDE SEQUENCE</scope>
    <source>
        <tissue evidence="1">Shoot tissue taken approximately 20 cm above the soil surface</tissue>
    </source>
</reference>
<proteinExistence type="predicted"/>
<reference evidence="1" key="2">
    <citation type="journal article" date="2015" name="Data Brief">
        <title>Shoot transcriptome of the giant reed, Arundo donax.</title>
        <authorList>
            <person name="Barrero R.A."/>
            <person name="Guerrero F.D."/>
            <person name="Moolhuijzen P."/>
            <person name="Goolsby J.A."/>
            <person name="Tidwell J."/>
            <person name="Bellgard S.E."/>
            <person name="Bellgard M.I."/>
        </authorList>
    </citation>
    <scope>NUCLEOTIDE SEQUENCE</scope>
    <source>
        <tissue evidence="1">Shoot tissue taken approximately 20 cm above the soil surface</tissue>
    </source>
</reference>
<dbReference type="AlphaFoldDB" id="A0A0A8YAD5"/>
<dbReference type="EMBL" id="GBRH01277543">
    <property type="protein sequence ID" value="JAD20352.1"/>
    <property type="molecule type" value="Transcribed_RNA"/>
</dbReference>
<organism evidence="1">
    <name type="scientific">Arundo donax</name>
    <name type="common">Giant reed</name>
    <name type="synonym">Donax arundinaceus</name>
    <dbReference type="NCBI Taxonomy" id="35708"/>
    <lineage>
        <taxon>Eukaryota</taxon>
        <taxon>Viridiplantae</taxon>
        <taxon>Streptophyta</taxon>
        <taxon>Embryophyta</taxon>
        <taxon>Tracheophyta</taxon>
        <taxon>Spermatophyta</taxon>
        <taxon>Magnoliopsida</taxon>
        <taxon>Liliopsida</taxon>
        <taxon>Poales</taxon>
        <taxon>Poaceae</taxon>
        <taxon>PACMAD clade</taxon>
        <taxon>Arundinoideae</taxon>
        <taxon>Arundineae</taxon>
        <taxon>Arundo</taxon>
    </lineage>
</organism>
<name>A0A0A8YAD5_ARUDO</name>
<sequence length="108" mass="10722">MEPSGPYFLGRPRFFLASGSPAPPGSAGAPPLPPAAATLAPTGWYPAVAGGAELTGVKTGVPSVVYAIRTLCRAPEDGGVGGLFGSPNGSLPAIIPCSEDARISIIPH</sequence>